<accession>A0AAD1Y250</accession>
<dbReference type="InterPro" id="IPR036249">
    <property type="entry name" value="Thioredoxin-like_sf"/>
</dbReference>
<dbReference type="AlphaFoldDB" id="A0AAD1Y250"/>
<dbReference type="Pfam" id="PF05768">
    <property type="entry name" value="Glrx-like"/>
    <property type="match status" value="1"/>
</dbReference>
<name>A0AAD1Y250_EUPCR</name>
<comment type="similarity">
    <text evidence="1">Belongs to the glutaredoxin family.</text>
</comment>
<sequence>MRKAKKVSSVAKEGEILLKLISKPCCPPCDQAHFIIKKLKNKFEFNAKRLNIQGSGYKCDYPEYSRYQELIPVILINEKEVCVSKVYEKDIVEELTRLGAKKIL</sequence>
<reference evidence="2" key="1">
    <citation type="submission" date="2023-07" db="EMBL/GenBank/DDBJ databases">
        <authorList>
            <consortium name="AG Swart"/>
            <person name="Singh M."/>
            <person name="Singh A."/>
            <person name="Seah K."/>
            <person name="Emmerich C."/>
        </authorList>
    </citation>
    <scope>NUCLEOTIDE SEQUENCE</scope>
    <source>
        <strain evidence="2">DP1</strain>
    </source>
</reference>
<evidence type="ECO:0000313" key="2">
    <source>
        <dbReference type="EMBL" id="CAI2383217.1"/>
    </source>
</evidence>
<comment type="caution">
    <text evidence="2">The sequence shown here is derived from an EMBL/GenBank/DDBJ whole genome shotgun (WGS) entry which is preliminary data.</text>
</comment>
<dbReference type="InterPro" id="IPR008554">
    <property type="entry name" value="Glutaredoxin-like"/>
</dbReference>
<proteinExistence type="inferred from homology"/>
<organism evidence="2 3">
    <name type="scientific">Euplotes crassus</name>
    <dbReference type="NCBI Taxonomy" id="5936"/>
    <lineage>
        <taxon>Eukaryota</taxon>
        <taxon>Sar</taxon>
        <taxon>Alveolata</taxon>
        <taxon>Ciliophora</taxon>
        <taxon>Intramacronucleata</taxon>
        <taxon>Spirotrichea</taxon>
        <taxon>Hypotrichia</taxon>
        <taxon>Euplotida</taxon>
        <taxon>Euplotidae</taxon>
        <taxon>Moneuplotes</taxon>
    </lineage>
</organism>
<evidence type="ECO:0000313" key="3">
    <source>
        <dbReference type="Proteomes" id="UP001295684"/>
    </source>
</evidence>
<keyword evidence="1" id="KW-0249">Electron transport</keyword>
<keyword evidence="3" id="KW-1185">Reference proteome</keyword>
<gene>
    <name evidence="2" type="ORF">ECRASSUSDP1_LOCUS24711</name>
</gene>
<protein>
    <recommendedName>
        <fullName evidence="1">Glutaredoxin-like protein</fullName>
    </recommendedName>
</protein>
<evidence type="ECO:0000256" key="1">
    <source>
        <dbReference type="RuleBase" id="RU363082"/>
    </source>
</evidence>
<dbReference type="Proteomes" id="UP001295684">
    <property type="component" value="Unassembled WGS sequence"/>
</dbReference>
<keyword evidence="1" id="KW-0813">Transport</keyword>
<dbReference type="Gene3D" id="3.40.30.10">
    <property type="entry name" value="Glutaredoxin"/>
    <property type="match status" value="1"/>
</dbReference>
<dbReference type="EMBL" id="CAMPGE010025461">
    <property type="protein sequence ID" value="CAI2383217.1"/>
    <property type="molecule type" value="Genomic_DNA"/>
</dbReference>
<dbReference type="SUPFAM" id="SSF52833">
    <property type="entry name" value="Thioredoxin-like"/>
    <property type="match status" value="1"/>
</dbReference>